<reference evidence="2" key="2">
    <citation type="submission" date="2024-06" db="EMBL/GenBank/DDBJ databases">
        <authorList>
            <person name="Plum-Jensen L.E."/>
            <person name="Schramm A."/>
            <person name="Marshall I.P.G."/>
        </authorList>
    </citation>
    <scope>NUCLEOTIDE SEQUENCE</scope>
    <source>
        <strain evidence="2">Rat1</strain>
    </source>
</reference>
<feature type="domain" description="ATPase AAA-type core" evidence="1">
    <location>
        <begin position="28"/>
        <end position="327"/>
    </location>
</feature>
<evidence type="ECO:0000259" key="1">
    <source>
        <dbReference type="Pfam" id="PF13304"/>
    </source>
</evidence>
<dbReference type="PANTHER" id="PTHR43581">
    <property type="entry name" value="ATP/GTP PHOSPHATASE"/>
    <property type="match status" value="1"/>
</dbReference>
<dbReference type="PANTHER" id="PTHR43581:SF2">
    <property type="entry name" value="EXCINUCLEASE ATPASE SUBUNIT"/>
    <property type="match status" value="1"/>
</dbReference>
<dbReference type="EMBL" id="CP159373">
    <property type="protein sequence ID" value="XCN74486.1"/>
    <property type="molecule type" value="Genomic_DNA"/>
</dbReference>
<dbReference type="GO" id="GO:0005524">
    <property type="term" value="F:ATP binding"/>
    <property type="evidence" value="ECO:0007669"/>
    <property type="project" value="InterPro"/>
</dbReference>
<evidence type="ECO:0000313" key="2">
    <source>
        <dbReference type="EMBL" id="XCN74486.1"/>
    </source>
</evidence>
<sequence length="369" mass="42968">MITEIYIDNFRSLTNFRIKPGGFQLWLGENGSGKTSVLDALRSVQRLMRGEHVNDIFNRNSLTTWNTRREQSIAFSLKVNNEVYKYSLTIEYADHEEKQRIKREQLIWNGSPFFLFEGQEAHLYRINWKTEKPEEGAVFPANWERSVIPTVAQHDDNKPLIMFREELEKILLIHPVPLLVQDAAVAESRNLSKHTENFSQWYRHLLQEEPAVSYKAKELLEDVLPGFEQLSLREAGESRKLTATFRIEDKDYEFSFSNISDGQRQLIVLYTILEALRAGIFSTVLIDEPDNFISIREIQPWLENLNDICDEHDKQAIITSHHPEIINKMARGTELWFSRQEGAHVVVDQFPQVADLPPAEVMARGWENE</sequence>
<organism evidence="2">
    <name type="scientific">Candidatus Electrothrix aestuarii</name>
    <dbReference type="NCBI Taxonomy" id="3062594"/>
    <lineage>
        <taxon>Bacteria</taxon>
        <taxon>Pseudomonadati</taxon>
        <taxon>Thermodesulfobacteriota</taxon>
        <taxon>Desulfobulbia</taxon>
        <taxon>Desulfobulbales</taxon>
        <taxon>Desulfobulbaceae</taxon>
        <taxon>Candidatus Electrothrix</taxon>
    </lineage>
</organism>
<dbReference type="AlphaFoldDB" id="A0AAU8LZ01"/>
<dbReference type="SUPFAM" id="SSF52540">
    <property type="entry name" value="P-loop containing nucleoside triphosphate hydrolases"/>
    <property type="match status" value="1"/>
</dbReference>
<name>A0AAU8LZ01_9BACT</name>
<dbReference type="InterPro" id="IPR014555">
    <property type="entry name" value="RecF-like"/>
</dbReference>
<protein>
    <submittedName>
        <fullName evidence="2">AAA family ATPase</fullName>
    </submittedName>
</protein>
<accession>A0AAU8LZ01</accession>
<gene>
    <name evidence="2" type="ORF">Q3M24_06995</name>
</gene>
<dbReference type="InterPro" id="IPR027417">
    <property type="entry name" value="P-loop_NTPase"/>
</dbReference>
<dbReference type="PIRSF" id="PIRSF029347">
    <property type="entry name" value="RecF"/>
    <property type="match status" value="1"/>
</dbReference>
<dbReference type="InterPro" id="IPR003959">
    <property type="entry name" value="ATPase_AAA_core"/>
</dbReference>
<dbReference type="GO" id="GO:0016887">
    <property type="term" value="F:ATP hydrolysis activity"/>
    <property type="evidence" value="ECO:0007669"/>
    <property type="project" value="InterPro"/>
</dbReference>
<proteinExistence type="predicted"/>
<dbReference type="InterPro" id="IPR051396">
    <property type="entry name" value="Bact_Antivir_Def_Nuclease"/>
</dbReference>
<reference evidence="2" key="1">
    <citation type="journal article" date="2024" name="Syst. Appl. Microbiol.">
        <title>First single-strain enrichments of Electrothrix cable bacteria, description of E. aestuarii sp. nov. and E. rattekaaiensis sp. nov., and proposal of a cable bacteria taxonomy following the rules of the SeqCode.</title>
        <authorList>
            <person name="Plum-Jensen L.E."/>
            <person name="Schramm A."/>
            <person name="Marshall I.P.G."/>
        </authorList>
    </citation>
    <scope>NUCLEOTIDE SEQUENCE</scope>
    <source>
        <strain evidence="2">Rat1</strain>
    </source>
</reference>
<dbReference type="KEGG" id="eaj:Q3M24_06995"/>
<dbReference type="Gene3D" id="3.40.50.300">
    <property type="entry name" value="P-loop containing nucleotide triphosphate hydrolases"/>
    <property type="match status" value="1"/>
</dbReference>
<dbReference type="Pfam" id="PF13304">
    <property type="entry name" value="AAA_21"/>
    <property type="match status" value="1"/>
</dbReference>